<feature type="chain" id="PRO_5018574956" description="Polymer-forming cytoskeletal protein" evidence="2">
    <location>
        <begin position="23"/>
        <end position="300"/>
    </location>
</feature>
<keyword evidence="1" id="KW-0472">Membrane</keyword>
<dbReference type="EMBL" id="MH908889">
    <property type="protein sequence ID" value="AYM52966.1"/>
    <property type="molecule type" value="Genomic_DNA"/>
</dbReference>
<keyword evidence="2" id="KW-0732">Signal</keyword>
<feature type="transmembrane region" description="Helical" evidence="1">
    <location>
        <begin position="269"/>
        <end position="287"/>
    </location>
</feature>
<protein>
    <recommendedName>
        <fullName evidence="4">Polymer-forming cytoskeletal protein</fullName>
    </recommendedName>
</protein>
<accession>A0A3Q8I2B3</accession>
<evidence type="ECO:0000256" key="2">
    <source>
        <dbReference type="SAM" id="SignalP"/>
    </source>
</evidence>
<feature type="transmembrane region" description="Helical" evidence="1">
    <location>
        <begin position="207"/>
        <end position="233"/>
    </location>
</feature>
<organism evidence="3">
    <name type="scientific">Jahnella sp. MSr9139</name>
    <dbReference type="NCBI Taxonomy" id="1434086"/>
    <lineage>
        <taxon>Bacteria</taxon>
        <taxon>Pseudomonadati</taxon>
        <taxon>Myxococcota</taxon>
        <taxon>Polyangia</taxon>
        <taxon>Polyangiales</taxon>
        <taxon>Polyangiaceae</taxon>
        <taxon>Jahnella</taxon>
    </lineage>
</organism>
<proteinExistence type="predicted"/>
<name>A0A3Q8I2B3_9BACT</name>
<keyword evidence="1" id="KW-0812">Transmembrane</keyword>
<dbReference type="AlphaFoldDB" id="A0A3Q8I2B3"/>
<feature type="transmembrane region" description="Helical" evidence="1">
    <location>
        <begin position="139"/>
        <end position="159"/>
    </location>
</feature>
<evidence type="ECO:0008006" key="4">
    <source>
        <dbReference type="Google" id="ProtNLM"/>
    </source>
</evidence>
<sequence length="300" mass="30792">MTRWIALVMVALLSLVVAPRTAAAQQPGPQEASDLLLRAGGSLRIGPGEQAGSVMVFGGDAIIEGKVTRSLLVVGGTAIVTGRVTGYTTVIGGRLDLGQEARTGDVSLIDSELITVPGSVIAGQVHRTSGAALGWGVSWVAWVSMTVLVVVAGLLFAALGGRQLAGAAAEFLARPSGSILTALLLWVGLPVVAVVAFFTVVGIPLGFLVLFVVVPALWFLGYIVAGTGLGALLRQAGRSIGAGDHPYKAVVLGLLLLQLLMFVPWVGGPLAMLAGMWGAGALALRSWHVLRRRPVGFAPA</sequence>
<evidence type="ECO:0000313" key="3">
    <source>
        <dbReference type="EMBL" id="AYM52966.1"/>
    </source>
</evidence>
<keyword evidence="1" id="KW-1133">Transmembrane helix</keyword>
<reference evidence="3" key="1">
    <citation type="journal article" date="2018" name="J. Ind. Microbiol. Biotechnol.">
        <title>Genome mining reveals uncommon alkylpyrones as type III PKS products from myxobacteria.</title>
        <authorList>
            <person name="Hug J.J."/>
            <person name="Panter F."/>
            <person name="Krug D."/>
            <person name="Muller R."/>
        </authorList>
    </citation>
    <scope>NUCLEOTIDE SEQUENCE</scope>
    <source>
        <strain evidence="3">MSr9139</strain>
    </source>
</reference>
<evidence type="ECO:0000256" key="1">
    <source>
        <dbReference type="SAM" id="Phobius"/>
    </source>
</evidence>
<feature type="transmembrane region" description="Helical" evidence="1">
    <location>
        <begin position="179"/>
        <end position="201"/>
    </location>
</feature>
<feature type="signal peptide" evidence="2">
    <location>
        <begin position="1"/>
        <end position="22"/>
    </location>
</feature>